<proteinExistence type="predicted"/>
<dbReference type="InterPro" id="IPR000719">
    <property type="entry name" value="Prot_kinase_dom"/>
</dbReference>
<dbReference type="Pfam" id="PF00196">
    <property type="entry name" value="GerE"/>
    <property type="match status" value="1"/>
</dbReference>
<feature type="region of interest" description="Disordered" evidence="4">
    <location>
        <begin position="297"/>
        <end position="327"/>
    </location>
</feature>
<dbReference type="SUPFAM" id="SSF46894">
    <property type="entry name" value="C-terminal effector domain of the bipartite response regulators"/>
    <property type="match status" value="1"/>
</dbReference>
<feature type="domain" description="Protein kinase" evidence="5">
    <location>
        <begin position="26"/>
        <end position="291"/>
    </location>
</feature>
<gene>
    <name evidence="7" type="ORF">GCM10023094_37600</name>
</gene>
<dbReference type="EMBL" id="BAABFB010000059">
    <property type="protein sequence ID" value="GAA4484430.1"/>
    <property type="molecule type" value="Genomic_DNA"/>
</dbReference>
<dbReference type="InterPro" id="IPR017441">
    <property type="entry name" value="Protein_kinase_ATP_BS"/>
</dbReference>
<keyword evidence="2 3" id="KW-0067">ATP-binding</keyword>
<dbReference type="InterPro" id="IPR016032">
    <property type="entry name" value="Sig_transdc_resp-reg_C-effctor"/>
</dbReference>
<dbReference type="InterPro" id="IPR019734">
    <property type="entry name" value="TPR_rpt"/>
</dbReference>
<dbReference type="InterPro" id="IPR036388">
    <property type="entry name" value="WH-like_DNA-bd_sf"/>
</dbReference>
<evidence type="ECO:0000256" key="3">
    <source>
        <dbReference type="PROSITE-ProRule" id="PRU10141"/>
    </source>
</evidence>
<feature type="domain" description="HTH luxR-type" evidence="6">
    <location>
        <begin position="1019"/>
        <end position="1084"/>
    </location>
</feature>
<feature type="binding site" evidence="3">
    <location>
        <position position="55"/>
    </location>
    <ligand>
        <name>ATP</name>
        <dbReference type="ChEBI" id="CHEBI:30616"/>
    </ligand>
</feature>
<dbReference type="PROSITE" id="PS00107">
    <property type="entry name" value="PROTEIN_KINASE_ATP"/>
    <property type="match status" value="1"/>
</dbReference>
<dbReference type="InterPro" id="IPR058852">
    <property type="entry name" value="HTH_77"/>
</dbReference>
<dbReference type="CDD" id="cd06170">
    <property type="entry name" value="LuxR_C_like"/>
    <property type="match status" value="1"/>
</dbReference>
<evidence type="ECO:0000259" key="6">
    <source>
        <dbReference type="PROSITE" id="PS50043"/>
    </source>
</evidence>
<keyword evidence="1 3" id="KW-0547">Nucleotide-binding</keyword>
<organism evidence="7 8">
    <name type="scientific">Rhodococcus olei</name>
    <dbReference type="NCBI Taxonomy" id="2161675"/>
    <lineage>
        <taxon>Bacteria</taxon>
        <taxon>Bacillati</taxon>
        <taxon>Actinomycetota</taxon>
        <taxon>Actinomycetes</taxon>
        <taxon>Mycobacteriales</taxon>
        <taxon>Nocardiaceae</taxon>
        <taxon>Rhodococcus</taxon>
    </lineage>
</organism>
<dbReference type="SMART" id="SM00421">
    <property type="entry name" value="HTH_LUXR"/>
    <property type="match status" value="1"/>
</dbReference>
<dbReference type="Pfam" id="PF13176">
    <property type="entry name" value="TPR_7"/>
    <property type="match status" value="1"/>
</dbReference>
<dbReference type="Gene3D" id="3.40.50.300">
    <property type="entry name" value="P-loop containing nucleotide triphosphate hydrolases"/>
    <property type="match status" value="1"/>
</dbReference>
<evidence type="ECO:0000259" key="5">
    <source>
        <dbReference type="PROSITE" id="PS50011"/>
    </source>
</evidence>
<name>A0ABP8PD14_9NOCA</name>
<dbReference type="SUPFAM" id="SSF48452">
    <property type="entry name" value="TPR-like"/>
    <property type="match status" value="1"/>
</dbReference>
<dbReference type="PANTHER" id="PTHR47691">
    <property type="entry name" value="REGULATOR-RELATED"/>
    <property type="match status" value="1"/>
</dbReference>
<dbReference type="SUPFAM" id="SSF52540">
    <property type="entry name" value="P-loop containing nucleoside triphosphate hydrolases"/>
    <property type="match status" value="1"/>
</dbReference>
<dbReference type="PRINTS" id="PR00038">
    <property type="entry name" value="HTHLUXR"/>
</dbReference>
<dbReference type="PROSITE" id="PS00622">
    <property type="entry name" value="HTH_LUXR_1"/>
    <property type="match status" value="1"/>
</dbReference>
<dbReference type="Pfam" id="PF00069">
    <property type="entry name" value="Pkinase"/>
    <property type="match status" value="1"/>
</dbReference>
<dbReference type="Gene3D" id="1.10.10.10">
    <property type="entry name" value="Winged helix-like DNA-binding domain superfamily/Winged helix DNA-binding domain"/>
    <property type="match status" value="1"/>
</dbReference>
<accession>A0ABP8PD14</accession>
<dbReference type="SMART" id="SM00028">
    <property type="entry name" value="TPR"/>
    <property type="match status" value="2"/>
</dbReference>
<evidence type="ECO:0000256" key="4">
    <source>
        <dbReference type="SAM" id="MobiDB-lite"/>
    </source>
</evidence>
<dbReference type="RefSeq" id="WP_345348442.1">
    <property type="nucleotide sequence ID" value="NZ_BAABFB010000059.1"/>
</dbReference>
<dbReference type="CDD" id="cd14014">
    <property type="entry name" value="STKc_PknB_like"/>
    <property type="match status" value="1"/>
</dbReference>
<dbReference type="Pfam" id="PF00931">
    <property type="entry name" value="NB-ARC"/>
    <property type="match status" value="1"/>
</dbReference>
<dbReference type="InterPro" id="IPR011009">
    <property type="entry name" value="Kinase-like_dom_sf"/>
</dbReference>
<dbReference type="InterPro" id="IPR027417">
    <property type="entry name" value="P-loop_NTPase"/>
</dbReference>
<dbReference type="InterPro" id="IPR011990">
    <property type="entry name" value="TPR-like_helical_dom_sf"/>
</dbReference>
<dbReference type="PRINTS" id="PR00364">
    <property type="entry name" value="DISEASERSIST"/>
</dbReference>
<sequence length="1089" mass="117421">MVDDDRFETQRDVGSAVIAELSAAGFKDADEIGRGGFGVVYHCTQPGLDRTVAVKVLLSSFDDENRARFLREQRAMGRLTGHPNIVGVLQVGETVSGRPFLVMQYHQQGSLDARIRRHGPLPVEEVLRLGVKIAGAVESAHRLGIVHRDVKPANILLTDFDEPVLADFGIAHIAGGFETATGVVTGSPAFTAPEVLEGGAPSRASDVYGIGATLFCALTGHAAFERRAGEQVVAQFLRITTQPVPDLRESGISDDVCAVVESAMSRDPRNRPTAADLGEELQRVQLGHGFGVDEMSVRSQRGAGRRAHGADAPGGGREAGGSSGEVGNLPLELTSFVGRRTELSEVRNALAESRLVTLAGIGGVGKTRLALRAASKVRRDFAGGAWLVQLGELSDASLVVDVVASTLRLRNQGGRPMLEVLVDFLSTRRLLLVLDNCEQVVEAVAELAESLLRACPEVRILATSREVLGIDGESVLPVAPLEFPDPTSAPSLRELTRYDALTLFAERGVAAVPGFELTEDNLLTVARICSRLDGLPLAIELAAARLRVMSSDQILRRLDDRFALLTGGRRGAPSRHQTLRWCVGWSYDLCTQAEQQLWGRLSVFAETFDLDAAERVCGSDLDPQELLDLLSALVDKSILIRGETDGAVRFKLLGAVLDYGRERIEEAGEYQGMSRRHRDWYEQLAIDAADGWVSPRQLEWIGRLDRELPNLRRALEFSLSESGEHALRIASALYSFWIARGMFNEGRRWLDRALARPAGGPSEERAGALYADSIMSAIQGDLPVATARMGELRLLAEGGADAMTSALYAFVDGFVALTSGELARAGTRLEDAVDGFGACGEVTLQLGALISLGWAHELRGDSAGALACHEKALGLAGSHGESVYRAYVLWALGVTVWRRGERDRAERVLEECLRLTQQVGDPLMGTTCLEALAWTASEGNDARRAAVLMGAADAQGRVVGSSTVLFPNLLVYHDECVRRTRATLGVKAFETASREGGSMRIDEAIAFALGEQPRPAGRGTGRSAMLTKRERQVADLLAEGLTNKAIAARLAISQRTVGGHVEHALAKLGFTSRAQIAAWVVERSREERS</sequence>
<evidence type="ECO:0000256" key="2">
    <source>
        <dbReference type="ARBA" id="ARBA00022840"/>
    </source>
</evidence>
<dbReference type="Gene3D" id="1.25.40.10">
    <property type="entry name" value="Tetratricopeptide repeat domain"/>
    <property type="match status" value="1"/>
</dbReference>
<evidence type="ECO:0000313" key="7">
    <source>
        <dbReference type="EMBL" id="GAA4484430.1"/>
    </source>
</evidence>
<protein>
    <recommendedName>
        <fullName evidence="9">Non-specific serine/threonine protein kinase</fullName>
    </recommendedName>
</protein>
<dbReference type="Gene3D" id="1.10.510.10">
    <property type="entry name" value="Transferase(Phosphotransferase) domain 1"/>
    <property type="match status" value="1"/>
</dbReference>
<dbReference type="PROSITE" id="PS50043">
    <property type="entry name" value="HTH_LUXR_2"/>
    <property type="match status" value="1"/>
</dbReference>
<dbReference type="SUPFAM" id="SSF56112">
    <property type="entry name" value="Protein kinase-like (PK-like)"/>
    <property type="match status" value="1"/>
</dbReference>
<evidence type="ECO:0008006" key="9">
    <source>
        <dbReference type="Google" id="ProtNLM"/>
    </source>
</evidence>
<evidence type="ECO:0000313" key="8">
    <source>
        <dbReference type="Proteomes" id="UP001501183"/>
    </source>
</evidence>
<dbReference type="PANTHER" id="PTHR47691:SF3">
    <property type="entry name" value="HTH-TYPE TRANSCRIPTIONAL REGULATOR RV0890C-RELATED"/>
    <property type="match status" value="1"/>
</dbReference>
<reference evidence="8" key="1">
    <citation type="journal article" date="2019" name="Int. J. Syst. Evol. Microbiol.">
        <title>The Global Catalogue of Microorganisms (GCM) 10K type strain sequencing project: providing services to taxonomists for standard genome sequencing and annotation.</title>
        <authorList>
            <consortium name="The Broad Institute Genomics Platform"/>
            <consortium name="The Broad Institute Genome Sequencing Center for Infectious Disease"/>
            <person name="Wu L."/>
            <person name="Ma J."/>
        </authorList>
    </citation>
    <scope>NUCLEOTIDE SEQUENCE [LARGE SCALE GENOMIC DNA]</scope>
    <source>
        <strain evidence="8">JCM 32206</strain>
    </source>
</reference>
<dbReference type="PROSITE" id="PS00108">
    <property type="entry name" value="PROTEIN_KINASE_ST"/>
    <property type="match status" value="1"/>
</dbReference>
<dbReference type="InterPro" id="IPR000792">
    <property type="entry name" value="Tscrpt_reg_LuxR_C"/>
</dbReference>
<evidence type="ECO:0000256" key="1">
    <source>
        <dbReference type="ARBA" id="ARBA00022741"/>
    </source>
</evidence>
<dbReference type="InterPro" id="IPR002182">
    <property type="entry name" value="NB-ARC"/>
</dbReference>
<feature type="compositionally biased region" description="Gly residues" evidence="4">
    <location>
        <begin position="312"/>
        <end position="324"/>
    </location>
</feature>
<dbReference type="SMART" id="SM00220">
    <property type="entry name" value="S_TKc"/>
    <property type="match status" value="1"/>
</dbReference>
<dbReference type="Gene3D" id="3.30.200.20">
    <property type="entry name" value="Phosphorylase Kinase, domain 1"/>
    <property type="match status" value="1"/>
</dbReference>
<dbReference type="Proteomes" id="UP001501183">
    <property type="component" value="Unassembled WGS sequence"/>
</dbReference>
<keyword evidence="8" id="KW-1185">Reference proteome</keyword>
<dbReference type="Pfam" id="PF25872">
    <property type="entry name" value="HTH_77"/>
    <property type="match status" value="1"/>
</dbReference>
<dbReference type="InterPro" id="IPR008271">
    <property type="entry name" value="Ser/Thr_kinase_AS"/>
</dbReference>
<comment type="caution">
    <text evidence="7">The sequence shown here is derived from an EMBL/GenBank/DDBJ whole genome shotgun (WGS) entry which is preliminary data.</text>
</comment>
<dbReference type="PROSITE" id="PS50011">
    <property type="entry name" value="PROTEIN_KINASE_DOM"/>
    <property type="match status" value="1"/>
</dbReference>